<organism evidence="2 3">
    <name type="scientific">Folsomia candida</name>
    <name type="common">Springtail</name>
    <dbReference type="NCBI Taxonomy" id="158441"/>
    <lineage>
        <taxon>Eukaryota</taxon>
        <taxon>Metazoa</taxon>
        <taxon>Ecdysozoa</taxon>
        <taxon>Arthropoda</taxon>
        <taxon>Hexapoda</taxon>
        <taxon>Collembola</taxon>
        <taxon>Entomobryomorpha</taxon>
        <taxon>Isotomoidea</taxon>
        <taxon>Isotomidae</taxon>
        <taxon>Proisotominae</taxon>
        <taxon>Folsomia</taxon>
    </lineage>
</organism>
<evidence type="ECO:0000256" key="1">
    <source>
        <dbReference type="SAM" id="Phobius"/>
    </source>
</evidence>
<evidence type="ECO:0000313" key="3">
    <source>
        <dbReference type="Proteomes" id="UP000198287"/>
    </source>
</evidence>
<comment type="caution">
    <text evidence="2">The sequence shown here is derived from an EMBL/GenBank/DDBJ whole genome shotgun (WGS) entry which is preliminary data.</text>
</comment>
<dbReference type="EMBL" id="LNIX01000002">
    <property type="protein sequence ID" value="OXA60349.1"/>
    <property type="molecule type" value="Genomic_DNA"/>
</dbReference>
<evidence type="ECO:0000313" key="2">
    <source>
        <dbReference type="EMBL" id="OXA60349.1"/>
    </source>
</evidence>
<keyword evidence="1" id="KW-0472">Membrane</keyword>
<gene>
    <name evidence="2" type="ORF">Fcan01_04758</name>
</gene>
<keyword evidence="1" id="KW-1133">Transmembrane helix</keyword>
<feature type="transmembrane region" description="Helical" evidence="1">
    <location>
        <begin position="139"/>
        <end position="158"/>
    </location>
</feature>
<name>A0A226ES66_FOLCA</name>
<proteinExistence type="predicted"/>
<reference evidence="2 3" key="1">
    <citation type="submission" date="2015-12" db="EMBL/GenBank/DDBJ databases">
        <title>The genome of Folsomia candida.</title>
        <authorList>
            <person name="Faddeeva A."/>
            <person name="Derks M.F."/>
            <person name="Anvar Y."/>
            <person name="Smit S."/>
            <person name="Van Straalen N."/>
            <person name="Roelofs D."/>
        </authorList>
    </citation>
    <scope>NUCLEOTIDE SEQUENCE [LARGE SCALE GENOMIC DNA]</scope>
    <source>
        <strain evidence="2 3">VU population</strain>
        <tissue evidence="2">Whole body</tissue>
    </source>
</reference>
<dbReference type="Proteomes" id="UP000198287">
    <property type="component" value="Unassembled WGS sequence"/>
</dbReference>
<dbReference type="AlphaFoldDB" id="A0A226ES66"/>
<protein>
    <submittedName>
        <fullName evidence="2">Uncharacterized protein</fullName>
    </submittedName>
</protein>
<keyword evidence="3" id="KW-1185">Reference proteome</keyword>
<keyword evidence="1" id="KW-0812">Transmembrane</keyword>
<sequence length="393" mass="44396">MDIKRQWFLANKDLSRNSINTNFGGNMNVDGKDLGLCSLRNNPKFANTNADNCVEMQLSETYNYTVKQTAQFGLSRKTYGHILSGIPSVSEVNKLLLTFSGTGGPVWIIHGVKIEPYHFAIITDPYVMNLSTIFMPFDGITWILLGTILTLFSILLGVSHTKFELTRVLKVHLFWASSAFLEQSNPKPFQQTARQNRMPVLILLWLILSFFCGVFYKGSLYSFVTARQSPTVPLSLEKIVKEDLAIMMSTTIGHYPELICPLGIILQDLLSSHVDSSSDSFSLLLTKIFSKTEWLIGDESELAKNISLGRNVQVHPNSTLRLPPTFVMLNGATDLTSFIQSMKYFSKSLVIKSQEETPFVFRVPWLVTRNFFYDLFSHGLGALVESGVYQRWR</sequence>
<accession>A0A226ES66</accession>
<feature type="transmembrane region" description="Helical" evidence="1">
    <location>
        <begin position="200"/>
        <end position="224"/>
    </location>
</feature>